<evidence type="ECO:0000313" key="5">
    <source>
        <dbReference type="EMBL" id="OTN75377.1"/>
    </source>
</evidence>
<evidence type="ECO:0000256" key="3">
    <source>
        <dbReference type="ARBA" id="ARBA00023163"/>
    </source>
</evidence>
<dbReference type="CDD" id="cd07377">
    <property type="entry name" value="WHTH_GntR"/>
    <property type="match status" value="1"/>
</dbReference>
<dbReference type="SUPFAM" id="SSF53822">
    <property type="entry name" value="Periplasmic binding protein-like I"/>
    <property type="match status" value="1"/>
</dbReference>
<keyword evidence="3" id="KW-0804">Transcription</keyword>
<protein>
    <recommendedName>
        <fullName evidence="4">HTH gntR-type domain-containing protein</fullName>
    </recommendedName>
</protein>
<dbReference type="InterPro" id="IPR036390">
    <property type="entry name" value="WH_DNA-bd_sf"/>
</dbReference>
<dbReference type="AlphaFoldDB" id="A0A242A2V7"/>
<evidence type="ECO:0000259" key="4">
    <source>
        <dbReference type="PROSITE" id="PS50949"/>
    </source>
</evidence>
<dbReference type="GO" id="GO:0000976">
    <property type="term" value="F:transcription cis-regulatory region binding"/>
    <property type="evidence" value="ECO:0007669"/>
    <property type="project" value="TreeGrafter"/>
</dbReference>
<dbReference type="GO" id="GO:0003700">
    <property type="term" value="F:DNA-binding transcription factor activity"/>
    <property type="evidence" value="ECO:0007669"/>
    <property type="project" value="InterPro"/>
</dbReference>
<keyword evidence="6" id="KW-1185">Reference proteome</keyword>
<evidence type="ECO:0000313" key="6">
    <source>
        <dbReference type="Proteomes" id="UP000195043"/>
    </source>
</evidence>
<dbReference type="Gene3D" id="3.40.50.2300">
    <property type="match status" value="2"/>
</dbReference>
<dbReference type="PANTHER" id="PTHR30146:SF150">
    <property type="entry name" value="ARABINOSE METABOLISM TRANSCRIPTIONAL REPRESSOR"/>
    <property type="match status" value="1"/>
</dbReference>
<gene>
    <name evidence="5" type="ORF">A5886_000447</name>
</gene>
<proteinExistence type="predicted"/>
<reference evidence="5 6" key="1">
    <citation type="submission" date="2017-05" db="EMBL/GenBank/DDBJ databases">
        <title>The Genome Sequence of Enterococcus sp. 8G7_MSG3316.</title>
        <authorList>
            <consortium name="The Broad Institute Genomics Platform"/>
            <consortium name="The Broad Institute Genomic Center for Infectious Diseases"/>
            <person name="Earl A."/>
            <person name="Manson A."/>
            <person name="Schwartman J."/>
            <person name="Gilmore M."/>
            <person name="Abouelleil A."/>
            <person name="Cao P."/>
            <person name="Chapman S."/>
            <person name="Cusick C."/>
            <person name="Shea T."/>
            <person name="Young S."/>
            <person name="Neafsey D."/>
            <person name="Nusbaum C."/>
            <person name="Birren B."/>
        </authorList>
    </citation>
    <scope>NUCLEOTIDE SEQUENCE [LARGE SCALE GENOMIC DNA]</scope>
    <source>
        <strain evidence="5 6">8G7_MSG3316</strain>
    </source>
</reference>
<dbReference type="Pfam" id="PF00392">
    <property type="entry name" value="GntR"/>
    <property type="match status" value="1"/>
</dbReference>
<accession>A0A242A2V7</accession>
<dbReference type="SUPFAM" id="SSF46785">
    <property type="entry name" value="Winged helix' DNA-binding domain"/>
    <property type="match status" value="1"/>
</dbReference>
<dbReference type="CDD" id="cd01541">
    <property type="entry name" value="PBP1_AraR"/>
    <property type="match status" value="1"/>
</dbReference>
<organism evidence="5 6">
    <name type="scientific">Candidatus Enterococcus testudinis</name>
    <dbReference type="NCBI Taxonomy" id="1834191"/>
    <lineage>
        <taxon>Bacteria</taxon>
        <taxon>Bacillati</taxon>
        <taxon>Bacillota</taxon>
        <taxon>Bacilli</taxon>
        <taxon>Lactobacillales</taxon>
        <taxon>Enterococcaceae</taxon>
        <taxon>Enterococcus</taxon>
    </lineage>
</organism>
<dbReference type="InterPro" id="IPR046335">
    <property type="entry name" value="LacI/GalR-like_sensor"/>
</dbReference>
<evidence type="ECO:0000256" key="1">
    <source>
        <dbReference type="ARBA" id="ARBA00023015"/>
    </source>
</evidence>
<evidence type="ECO:0000256" key="2">
    <source>
        <dbReference type="ARBA" id="ARBA00023125"/>
    </source>
</evidence>
<dbReference type="InterPro" id="IPR036388">
    <property type="entry name" value="WH-like_DNA-bd_sf"/>
</dbReference>
<dbReference type="InterPro" id="IPR033532">
    <property type="entry name" value="AraR_ligand_bind_dom"/>
</dbReference>
<name>A0A242A2V7_9ENTE</name>
<dbReference type="PANTHER" id="PTHR30146">
    <property type="entry name" value="LACI-RELATED TRANSCRIPTIONAL REPRESSOR"/>
    <property type="match status" value="1"/>
</dbReference>
<dbReference type="InterPro" id="IPR028082">
    <property type="entry name" value="Peripla_BP_I"/>
</dbReference>
<dbReference type="STRING" id="1834191.A5886_000447"/>
<dbReference type="SMART" id="SM00345">
    <property type="entry name" value="HTH_GNTR"/>
    <property type="match status" value="1"/>
</dbReference>
<dbReference type="PRINTS" id="PR00035">
    <property type="entry name" value="HTHGNTR"/>
</dbReference>
<comment type="caution">
    <text evidence="5">The sequence shown here is derived from an EMBL/GenBank/DDBJ whole genome shotgun (WGS) entry which is preliminary data.</text>
</comment>
<dbReference type="InterPro" id="IPR000524">
    <property type="entry name" value="Tscrpt_reg_HTH_GntR"/>
</dbReference>
<dbReference type="EMBL" id="NGKU01000001">
    <property type="protein sequence ID" value="OTN75377.1"/>
    <property type="molecule type" value="Genomic_DNA"/>
</dbReference>
<dbReference type="PROSITE" id="PS50949">
    <property type="entry name" value="HTH_GNTR"/>
    <property type="match status" value="1"/>
</dbReference>
<dbReference type="Gene3D" id="1.10.10.10">
    <property type="entry name" value="Winged helix-like DNA-binding domain superfamily/Winged helix DNA-binding domain"/>
    <property type="match status" value="1"/>
</dbReference>
<dbReference type="Pfam" id="PF13377">
    <property type="entry name" value="Peripla_BP_3"/>
    <property type="match status" value="1"/>
</dbReference>
<feature type="domain" description="HTH gntR-type" evidence="4">
    <location>
        <begin position="8"/>
        <end position="76"/>
    </location>
</feature>
<keyword evidence="2" id="KW-0238">DNA-binding</keyword>
<sequence>MKDVIIMANKYEQLADILREHIRLGTYQEGDAIPSEATLQEEFQFSRHTVRQAIAVLVNEGYLRKERGSGTYVSKPASLNQPSRKTIGIMMTYLSDYIFPSIMRGVEQTLREQGYSLLLGSTNNDHEQERACLQQMMDQGVDGLIVEPTKSNQYNPNLAYYAALKESGIPVVMINAYYEELELPHICVNDTKSGFLATDQLLQQGHSHLMMITKIDDLQGKYRLKGFVKALTNAKCTFAAEDVLTYTTQTKEDVIKQATAQLMEADNQVTGVVCYNDEIAQRLIQELTAAGKRVPEDVSIIGNDDSPLSTLSVPAITTLTHPKEAMGELAAQWVITGKSADTDAFYFEPDLIVRDSATKYKGV</sequence>
<dbReference type="Proteomes" id="UP000195043">
    <property type="component" value="Unassembled WGS sequence"/>
</dbReference>
<keyword evidence="1" id="KW-0805">Transcription regulation</keyword>